<evidence type="ECO:0000259" key="1">
    <source>
        <dbReference type="PROSITE" id="PS50887"/>
    </source>
</evidence>
<dbReference type="PROSITE" id="PS50887">
    <property type="entry name" value="GGDEF"/>
    <property type="match status" value="1"/>
</dbReference>
<feature type="domain" description="GGDEF" evidence="1">
    <location>
        <begin position="199"/>
        <end position="321"/>
    </location>
</feature>
<dbReference type="PANTHER" id="PTHR43102:SF2">
    <property type="entry name" value="GAF DOMAIN-CONTAINING PROTEIN"/>
    <property type="match status" value="1"/>
</dbReference>
<dbReference type="SUPFAM" id="SSF55781">
    <property type="entry name" value="GAF domain-like"/>
    <property type="match status" value="1"/>
</dbReference>
<dbReference type="SUPFAM" id="SSF55073">
    <property type="entry name" value="Nucleotide cyclase"/>
    <property type="match status" value="1"/>
</dbReference>
<dbReference type="Gene3D" id="3.30.450.40">
    <property type="match status" value="1"/>
</dbReference>
<dbReference type="RefSeq" id="WP_377362328.1">
    <property type="nucleotide sequence ID" value="NZ_JBHRYN010000007.1"/>
</dbReference>
<sequence>MANLVQINPDNQKEQMRLDAVHALKLGNLEVQERLDRITRIAKRMFAVKMADFSLIRQRDQQMVSVSGGFHSTIPKEHSFAAYALHKHEIFYVPDTLKDDRFSGNPQVVSQPKIRFFATCPIQTSTGQRVGALTLSDTEPRTLNAHEQSILKDLAEMFENELSFSSLATLDRSTNMVMNQGFYSIAEQSLKGCHRNHNPAVMIVFKLHDAVANISEPRSVNTEKNVKTFAEHLKRMFRQSDVVGRLDQDEFAALLINARCEQVLFMIKKLQARLDAYNKDAKLKIPLEFSYSMAEFDPEHPVKTELLMANAHGKSAAAVGF</sequence>
<dbReference type="Pfam" id="PF00990">
    <property type="entry name" value="GGDEF"/>
    <property type="match status" value="1"/>
</dbReference>
<protein>
    <submittedName>
        <fullName evidence="2">GAF domain-containing protein</fullName>
    </submittedName>
</protein>
<dbReference type="Gene3D" id="3.30.70.270">
    <property type="match status" value="1"/>
</dbReference>
<keyword evidence="3" id="KW-1185">Reference proteome</keyword>
<dbReference type="InterPro" id="IPR000160">
    <property type="entry name" value="GGDEF_dom"/>
</dbReference>
<dbReference type="Proteomes" id="UP001595710">
    <property type="component" value="Unassembled WGS sequence"/>
</dbReference>
<evidence type="ECO:0000313" key="2">
    <source>
        <dbReference type="EMBL" id="MFC3700870.1"/>
    </source>
</evidence>
<dbReference type="InterPro" id="IPR003018">
    <property type="entry name" value="GAF"/>
</dbReference>
<dbReference type="SMART" id="SM00065">
    <property type="entry name" value="GAF"/>
    <property type="match status" value="1"/>
</dbReference>
<evidence type="ECO:0000313" key="3">
    <source>
        <dbReference type="Proteomes" id="UP001595710"/>
    </source>
</evidence>
<reference evidence="3" key="1">
    <citation type="journal article" date="2019" name="Int. J. Syst. Evol. Microbiol.">
        <title>The Global Catalogue of Microorganisms (GCM) 10K type strain sequencing project: providing services to taxonomists for standard genome sequencing and annotation.</title>
        <authorList>
            <consortium name="The Broad Institute Genomics Platform"/>
            <consortium name="The Broad Institute Genome Sequencing Center for Infectious Disease"/>
            <person name="Wu L."/>
            <person name="Ma J."/>
        </authorList>
    </citation>
    <scope>NUCLEOTIDE SEQUENCE [LARGE SCALE GENOMIC DNA]</scope>
    <source>
        <strain evidence="3">CECT 8288</strain>
    </source>
</reference>
<organism evidence="2 3">
    <name type="scientific">Reinekea marina</name>
    <dbReference type="NCBI Taxonomy" id="1310421"/>
    <lineage>
        <taxon>Bacteria</taxon>
        <taxon>Pseudomonadati</taxon>
        <taxon>Pseudomonadota</taxon>
        <taxon>Gammaproteobacteria</taxon>
        <taxon>Oceanospirillales</taxon>
        <taxon>Saccharospirillaceae</taxon>
        <taxon>Reinekea</taxon>
    </lineage>
</organism>
<dbReference type="InterPro" id="IPR029016">
    <property type="entry name" value="GAF-like_dom_sf"/>
</dbReference>
<comment type="caution">
    <text evidence="2">The sequence shown here is derived from an EMBL/GenBank/DDBJ whole genome shotgun (WGS) entry which is preliminary data.</text>
</comment>
<accession>A0ABV7WSC1</accession>
<dbReference type="InterPro" id="IPR043128">
    <property type="entry name" value="Rev_trsase/Diguanyl_cyclase"/>
</dbReference>
<dbReference type="PANTHER" id="PTHR43102">
    <property type="entry name" value="SLR1143 PROTEIN"/>
    <property type="match status" value="1"/>
</dbReference>
<dbReference type="Pfam" id="PF01590">
    <property type="entry name" value="GAF"/>
    <property type="match status" value="1"/>
</dbReference>
<gene>
    <name evidence="2" type="ORF">ACFOND_04385</name>
</gene>
<dbReference type="EMBL" id="JBHRYN010000007">
    <property type="protein sequence ID" value="MFC3700870.1"/>
    <property type="molecule type" value="Genomic_DNA"/>
</dbReference>
<name>A0ABV7WSC1_9GAMM</name>
<proteinExistence type="predicted"/>
<dbReference type="InterPro" id="IPR029787">
    <property type="entry name" value="Nucleotide_cyclase"/>
</dbReference>